<protein>
    <submittedName>
        <fullName evidence="1">Uncharacterized protein</fullName>
    </submittedName>
</protein>
<gene>
    <name evidence="1" type="ORF">OCBIM_22017725mg</name>
</gene>
<proteinExistence type="predicted"/>
<name>A0A0L8FK06_OCTBM</name>
<dbReference type="AlphaFoldDB" id="A0A0L8FK06"/>
<dbReference type="EMBL" id="KQ430442">
    <property type="protein sequence ID" value="KOF64132.1"/>
    <property type="molecule type" value="Genomic_DNA"/>
</dbReference>
<accession>A0A0L8FK06</accession>
<reference evidence="1" key="1">
    <citation type="submission" date="2015-07" db="EMBL/GenBank/DDBJ databases">
        <title>MeaNS - Measles Nucleotide Surveillance Program.</title>
        <authorList>
            <person name="Tran T."/>
            <person name="Druce J."/>
        </authorList>
    </citation>
    <scope>NUCLEOTIDE SEQUENCE</scope>
    <source>
        <strain evidence="1">UCB-OBI-ISO-001</strain>
        <tissue evidence="1">Gonad</tissue>
    </source>
</reference>
<evidence type="ECO:0000313" key="1">
    <source>
        <dbReference type="EMBL" id="KOF64132.1"/>
    </source>
</evidence>
<organism evidence="1">
    <name type="scientific">Octopus bimaculoides</name>
    <name type="common">California two-spotted octopus</name>
    <dbReference type="NCBI Taxonomy" id="37653"/>
    <lineage>
        <taxon>Eukaryota</taxon>
        <taxon>Metazoa</taxon>
        <taxon>Spiralia</taxon>
        <taxon>Lophotrochozoa</taxon>
        <taxon>Mollusca</taxon>
        <taxon>Cephalopoda</taxon>
        <taxon>Coleoidea</taxon>
        <taxon>Octopodiformes</taxon>
        <taxon>Octopoda</taxon>
        <taxon>Incirrata</taxon>
        <taxon>Octopodidae</taxon>
        <taxon>Octopus</taxon>
    </lineage>
</organism>
<sequence>MIIIINNNSIIQCKESFHPMVERKNIELQKFVNFVDFFVRVENCFNIVLFIF</sequence>